<dbReference type="PROSITE" id="PS50885">
    <property type="entry name" value="HAMP"/>
    <property type="match status" value="1"/>
</dbReference>
<proteinExistence type="predicted"/>
<dbReference type="SMART" id="SM00387">
    <property type="entry name" value="HATPase_c"/>
    <property type="match status" value="1"/>
</dbReference>
<evidence type="ECO:0000256" key="7">
    <source>
        <dbReference type="ARBA" id="ARBA00022692"/>
    </source>
</evidence>
<dbReference type="Pfam" id="PF07730">
    <property type="entry name" value="HisKA_3"/>
    <property type="match status" value="1"/>
</dbReference>
<accession>A0A0S7BF56</accession>
<dbReference type="SUPFAM" id="SSF158472">
    <property type="entry name" value="HAMP domain-like"/>
    <property type="match status" value="1"/>
</dbReference>
<keyword evidence="16" id="KW-1185">Reference proteome</keyword>
<dbReference type="InterPro" id="IPR003660">
    <property type="entry name" value="HAMP_dom"/>
</dbReference>
<reference evidence="15" key="1">
    <citation type="submission" date="2015-07" db="EMBL/GenBank/DDBJ databases">
        <title>Draft Genome Sequences of Anaerolinea thermolimosa IMO-1, Bellilinea caldifistulae GOMI-1, Leptolinea tardivitalis YMTK-2, Levilinea saccharolytica KIBI-1,Longilinea arvoryzae KOME-1, Previously Described as Members of the Anaerolineaceae (Chloroflexi).</title>
        <authorList>
            <person name="Sekiguchi Y."/>
            <person name="Ohashi A."/>
            <person name="Matsuura N."/>
            <person name="Tourlousse M.D."/>
        </authorList>
    </citation>
    <scope>NUCLEOTIDE SEQUENCE [LARGE SCALE GENOMIC DNA]</scope>
    <source>
        <strain evidence="15">KOME-1</strain>
    </source>
</reference>
<evidence type="ECO:0000256" key="11">
    <source>
        <dbReference type="ARBA" id="ARBA00023136"/>
    </source>
</evidence>
<dbReference type="CDD" id="cd16917">
    <property type="entry name" value="HATPase_UhpB-NarQ-NarX-like"/>
    <property type="match status" value="1"/>
</dbReference>
<keyword evidence="10" id="KW-0902">Two-component regulatory system</keyword>
<dbReference type="GO" id="GO:0005886">
    <property type="term" value="C:plasma membrane"/>
    <property type="evidence" value="ECO:0007669"/>
    <property type="project" value="UniProtKB-SubCell"/>
</dbReference>
<dbReference type="EC" id="2.7.13.3" evidence="3"/>
<dbReference type="Gene3D" id="3.30.565.10">
    <property type="entry name" value="Histidine kinase-like ATPase, C-terminal domain"/>
    <property type="match status" value="1"/>
</dbReference>
<dbReference type="InterPro" id="IPR003594">
    <property type="entry name" value="HATPase_dom"/>
</dbReference>
<evidence type="ECO:0000256" key="5">
    <source>
        <dbReference type="ARBA" id="ARBA00022553"/>
    </source>
</evidence>
<dbReference type="CDD" id="cd06225">
    <property type="entry name" value="HAMP"/>
    <property type="match status" value="1"/>
</dbReference>
<dbReference type="InterPro" id="IPR036890">
    <property type="entry name" value="HATPase_C_sf"/>
</dbReference>
<evidence type="ECO:0000256" key="12">
    <source>
        <dbReference type="SAM" id="Phobius"/>
    </source>
</evidence>
<evidence type="ECO:0000256" key="6">
    <source>
        <dbReference type="ARBA" id="ARBA00022679"/>
    </source>
</evidence>
<evidence type="ECO:0000256" key="3">
    <source>
        <dbReference type="ARBA" id="ARBA00012438"/>
    </source>
</evidence>
<dbReference type="InterPro" id="IPR011712">
    <property type="entry name" value="Sig_transdc_His_kin_sub3_dim/P"/>
</dbReference>
<comment type="subcellular location">
    <subcellularLocation>
        <location evidence="2">Cell membrane</location>
        <topology evidence="2">Multi-pass membrane protein</topology>
    </subcellularLocation>
</comment>
<evidence type="ECO:0000256" key="4">
    <source>
        <dbReference type="ARBA" id="ARBA00022475"/>
    </source>
</evidence>
<dbReference type="PANTHER" id="PTHR24421:SF37">
    <property type="entry name" value="SENSOR HISTIDINE KINASE NARS"/>
    <property type="match status" value="1"/>
</dbReference>
<evidence type="ECO:0000313" key="16">
    <source>
        <dbReference type="Proteomes" id="UP000055060"/>
    </source>
</evidence>
<organism evidence="15">
    <name type="scientific">Longilinea arvoryzae</name>
    <dbReference type="NCBI Taxonomy" id="360412"/>
    <lineage>
        <taxon>Bacteria</taxon>
        <taxon>Bacillati</taxon>
        <taxon>Chloroflexota</taxon>
        <taxon>Anaerolineae</taxon>
        <taxon>Anaerolineales</taxon>
        <taxon>Anaerolineaceae</taxon>
        <taxon>Longilinea</taxon>
    </lineage>
</organism>
<dbReference type="GO" id="GO:0000155">
    <property type="term" value="F:phosphorelay sensor kinase activity"/>
    <property type="evidence" value="ECO:0007669"/>
    <property type="project" value="InterPro"/>
</dbReference>
<keyword evidence="7 12" id="KW-0812">Transmembrane</keyword>
<keyword evidence="6" id="KW-0808">Transferase</keyword>
<dbReference type="PANTHER" id="PTHR24421">
    <property type="entry name" value="NITRATE/NITRITE SENSOR PROTEIN NARX-RELATED"/>
    <property type="match status" value="1"/>
</dbReference>
<dbReference type="Gene3D" id="1.20.5.1930">
    <property type="match status" value="1"/>
</dbReference>
<evidence type="ECO:0000259" key="14">
    <source>
        <dbReference type="PROSITE" id="PS50885"/>
    </source>
</evidence>
<evidence type="ECO:0000259" key="13">
    <source>
        <dbReference type="PROSITE" id="PS50109"/>
    </source>
</evidence>
<dbReference type="InterPro" id="IPR005467">
    <property type="entry name" value="His_kinase_dom"/>
</dbReference>
<dbReference type="EMBL" id="DF967972">
    <property type="protein sequence ID" value="GAP12658.1"/>
    <property type="molecule type" value="Genomic_DNA"/>
</dbReference>
<dbReference type="Proteomes" id="UP000055060">
    <property type="component" value="Unassembled WGS sequence"/>
</dbReference>
<dbReference type="SMART" id="SM00304">
    <property type="entry name" value="HAMP"/>
    <property type="match status" value="1"/>
</dbReference>
<dbReference type="PROSITE" id="PS50109">
    <property type="entry name" value="HIS_KIN"/>
    <property type="match status" value="1"/>
</dbReference>
<keyword evidence="8 15" id="KW-0418">Kinase</keyword>
<dbReference type="Pfam" id="PF02518">
    <property type="entry name" value="HATPase_c"/>
    <property type="match status" value="1"/>
</dbReference>
<dbReference type="InterPro" id="IPR050482">
    <property type="entry name" value="Sensor_HK_TwoCompSys"/>
</dbReference>
<dbReference type="AlphaFoldDB" id="A0A0S7BF56"/>
<feature type="domain" description="Histidine kinase" evidence="13">
    <location>
        <begin position="306"/>
        <end position="492"/>
    </location>
</feature>
<dbReference type="SUPFAM" id="SSF55874">
    <property type="entry name" value="ATPase domain of HSP90 chaperone/DNA topoisomerase II/histidine kinase"/>
    <property type="match status" value="1"/>
</dbReference>
<keyword evidence="9 12" id="KW-1133">Transmembrane helix</keyword>
<keyword evidence="5" id="KW-0597">Phosphoprotein</keyword>
<dbReference type="Pfam" id="PF00672">
    <property type="entry name" value="HAMP"/>
    <property type="match status" value="1"/>
</dbReference>
<sequence>MRSFFSGLRGKLTLTYTLVTVLALMAIMVVFLVLGALLTGLTESDRRGYLSDVVSVLYPQANKFLQPGAEDLPGLQEWLEGVAESGYASLPAQDVFDSPAAAIAPDSELLVISPDMTVLAQTPLHPNNLVGRHYVPSQDFISQSILDKAFEGSRDALALSVTTDKGDTRMAVPIFQTDSASSVVGVILLTLEPSPSMLFSTLPVYVGGIVGAGLLMLIAVAPFGALFGFIMSRGLTRRLSALSDAADAWSEGDFRPLPIDRSRDEIGVLGLRMRNMAERVQNLLHTQQELAILEERNRLARDLHDTVKQQSFATFMQIRAARNLLNSDPAAAEKHLTEAESLIKSSQQDLSLLITELRPAALEDQGLSGALRAYLITWNEYSRIPATLQVTGERRLPLALEQTLFRVTQEALSNVARHSRASAATLQLDIQAELVRLEIADNGVGFDPKQVAGKGFGLESMSARMAELGGWLKIHSAQDEGTRVVAVAPLMPKGQLIHAN</sequence>
<gene>
    <name evidence="15" type="ORF">LARV_00394</name>
</gene>
<feature type="transmembrane region" description="Helical" evidence="12">
    <location>
        <begin position="12"/>
        <end position="38"/>
    </location>
</feature>
<feature type="domain" description="HAMP" evidence="14">
    <location>
        <begin position="233"/>
        <end position="285"/>
    </location>
</feature>
<keyword evidence="4" id="KW-1003">Cell membrane</keyword>
<comment type="catalytic activity">
    <reaction evidence="1">
        <text>ATP + protein L-histidine = ADP + protein N-phospho-L-histidine.</text>
        <dbReference type="EC" id="2.7.13.3"/>
    </reaction>
</comment>
<keyword evidence="11 12" id="KW-0472">Membrane</keyword>
<dbReference type="RefSeq" id="WP_075072067.1">
    <property type="nucleotide sequence ID" value="NZ_DF967972.1"/>
</dbReference>
<dbReference type="Gene3D" id="6.10.340.10">
    <property type="match status" value="1"/>
</dbReference>
<protein>
    <recommendedName>
        <fullName evidence="3">histidine kinase</fullName>
        <ecNumber evidence="3">2.7.13.3</ecNumber>
    </recommendedName>
</protein>
<dbReference type="OrthoDB" id="9781904at2"/>
<evidence type="ECO:0000313" key="15">
    <source>
        <dbReference type="EMBL" id="GAP12658.1"/>
    </source>
</evidence>
<dbReference type="GO" id="GO:0046983">
    <property type="term" value="F:protein dimerization activity"/>
    <property type="evidence" value="ECO:0007669"/>
    <property type="project" value="InterPro"/>
</dbReference>
<evidence type="ECO:0000256" key="10">
    <source>
        <dbReference type="ARBA" id="ARBA00023012"/>
    </source>
</evidence>
<name>A0A0S7BF56_9CHLR</name>
<dbReference type="STRING" id="360412.LARV_00394"/>
<feature type="transmembrane region" description="Helical" evidence="12">
    <location>
        <begin position="204"/>
        <end position="230"/>
    </location>
</feature>
<evidence type="ECO:0000256" key="1">
    <source>
        <dbReference type="ARBA" id="ARBA00000085"/>
    </source>
</evidence>
<evidence type="ECO:0000256" key="2">
    <source>
        <dbReference type="ARBA" id="ARBA00004651"/>
    </source>
</evidence>
<evidence type="ECO:0000256" key="8">
    <source>
        <dbReference type="ARBA" id="ARBA00022777"/>
    </source>
</evidence>
<evidence type="ECO:0000256" key="9">
    <source>
        <dbReference type="ARBA" id="ARBA00022989"/>
    </source>
</evidence>